<dbReference type="AlphaFoldDB" id="A0A2S7KAR8"/>
<dbReference type="InterPro" id="IPR033248">
    <property type="entry name" value="Transketolase_C"/>
</dbReference>
<dbReference type="InterPro" id="IPR009014">
    <property type="entry name" value="Transketo_C/PFOR_II"/>
</dbReference>
<dbReference type="Pfam" id="PF02780">
    <property type="entry name" value="Transketolase_C"/>
    <property type="match status" value="1"/>
</dbReference>
<protein>
    <recommendedName>
        <fullName evidence="4">2-oxoglutarate dehydrogenase E1 component</fullName>
    </recommendedName>
    <alternativeName>
        <fullName evidence="7">Alpha-ketoglutarate dehydrogenase</fullName>
    </alternativeName>
</protein>
<dbReference type="InterPro" id="IPR001017">
    <property type="entry name" value="DH_E1"/>
</dbReference>
<comment type="function">
    <text evidence="2">E1 component of the 2-oxoglutarate dehydrogenase (OGDH) complex which catalyzes the decarboxylation of 2-oxoglutarate, the first step in the conversion of 2-oxoglutarate to succinyl-CoA and CO(2).</text>
</comment>
<evidence type="ECO:0000256" key="6">
    <source>
        <dbReference type="ARBA" id="ARBA00023052"/>
    </source>
</evidence>
<dbReference type="SUPFAM" id="SSF52518">
    <property type="entry name" value="Thiamin diphosphate-binding fold (THDP-binding)"/>
    <property type="match status" value="2"/>
</dbReference>
<organism evidence="10 11">
    <name type="scientific">Hyphococcus luteus</name>
    <dbReference type="NCBI Taxonomy" id="2058213"/>
    <lineage>
        <taxon>Bacteria</taxon>
        <taxon>Pseudomonadati</taxon>
        <taxon>Pseudomonadota</taxon>
        <taxon>Alphaproteobacteria</taxon>
        <taxon>Parvularculales</taxon>
        <taxon>Parvularculaceae</taxon>
        <taxon>Hyphococcus</taxon>
    </lineage>
</organism>
<dbReference type="Proteomes" id="UP000239504">
    <property type="component" value="Unassembled WGS sequence"/>
</dbReference>
<feature type="region of interest" description="Disordered" evidence="8">
    <location>
        <begin position="335"/>
        <end position="356"/>
    </location>
</feature>
<evidence type="ECO:0000256" key="3">
    <source>
        <dbReference type="ARBA" id="ARBA00011301"/>
    </source>
</evidence>
<evidence type="ECO:0000256" key="1">
    <source>
        <dbReference type="ARBA" id="ARBA00001964"/>
    </source>
</evidence>
<sequence length="682" mass="72039">MSDSAAGSDKKKCRALGKEEFGSALDFFESMYLIRAFEQRCLDISQSAESLIAGSVHLCAGQEAVPVGALAALQDKDDIVCTYRGHGWALAAGIAADEALAEICHRATGVNGGRAGSAMMMAPWRGFIGENSIVGAGGAIACGAAMAAGLRKDNGVTIVTFGDGAMNQGSLHEAFVFAAARNLPVVFLCENNGWAEMTPNQSINKIDRLAKRSTAYGMRGVTIDGSDPFAVRETIAIAADQAREGMGPSLIECAVPRLWGHYNKDIEHYRSKDDKAAAAANDPIDLLERSILESGLGDAATLQDIRTKVDRNLDEVVDTVANSPLPDVERAAEHVVSPSSTKITKTQSSQPSHAASPVKMTYVQAVNEALRRELASRPEVLFYGEDVGRAGGIFGAAKNLQREFGEDRVFDTPIAEAAILGSAVGSAIKGARPIVEIMWADFMLVALDQLVNQAANVRYLTEGRSSAPLVVRTQQGVTPGSCAQHSQSLEALLFHIPGLKLGLPATAQDAYDMLRAAVDDPDPVVLIESRAFYFDAENVNLEGALQPVGGAAVRRPGEDAALITWGASVRAAEEAADLLAEEGIKIEVLDLRWLSPLDDDAIDETLSRCGGRGLILHEANLSGGVGAEISARIFERNPNAAIRRLGLPNVRVPASPVLQSALRPTAAKAVSALKNIVSGAAV</sequence>
<reference evidence="10 11" key="1">
    <citation type="submission" date="2017-12" db="EMBL/GenBank/DDBJ databases">
        <authorList>
            <person name="Hurst M.R.H."/>
        </authorList>
    </citation>
    <scope>NUCLEOTIDE SEQUENCE [LARGE SCALE GENOMIC DNA]</scope>
    <source>
        <strain evidence="10 11">SY-3-19</strain>
    </source>
</reference>
<dbReference type="OrthoDB" id="9780894at2"/>
<proteinExistence type="predicted"/>
<dbReference type="PANTHER" id="PTHR43257:SF2">
    <property type="entry name" value="PYRUVATE DEHYDROGENASE E1 COMPONENT SUBUNIT BETA"/>
    <property type="match status" value="1"/>
</dbReference>
<gene>
    <name evidence="10" type="ORF">CW354_01620</name>
</gene>
<dbReference type="SMART" id="SM00861">
    <property type="entry name" value="Transket_pyr"/>
    <property type="match status" value="1"/>
</dbReference>
<dbReference type="Pfam" id="PF00676">
    <property type="entry name" value="E1_dh"/>
    <property type="match status" value="1"/>
</dbReference>
<evidence type="ECO:0000256" key="8">
    <source>
        <dbReference type="SAM" id="MobiDB-lite"/>
    </source>
</evidence>
<name>A0A2S7KAR8_9PROT</name>
<evidence type="ECO:0000259" key="9">
    <source>
        <dbReference type="SMART" id="SM00861"/>
    </source>
</evidence>
<evidence type="ECO:0000313" key="11">
    <source>
        <dbReference type="Proteomes" id="UP000239504"/>
    </source>
</evidence>
<dbReference type="GO" id="GO:0016624">
    <property type="term" value="F:oxidoreductase activity, acting on the aldehyde or oxo group of donors, disulfide as acceptor"/>
    <property type="evidence" value="ECO:0007669"/>
    <property type="project" value="InterPro"/>
</dbReference>
<feature type="compositionally biased region" description="Low complexity" evidence="8">
    <location>
        <begin position="337"/>
        <end position="352"/>
    </location>
</feature>
<evidence type="ECO:0000313" key="10">
    <source>
        <dbReference type="EMBL" id="PQA89591.1"/>
    </source>
</evidence>
<keyword evidence="5" id="KW-0560">Oxidoreductase</keyword>
<dbReference type="CDD" id="cd07036">
    <property type="entry name" value="TPP_PYR_E1-PDHc-beta_like"/>
    <property type="match status" value="1"/>
</dbReference>
<dbReference type="Gene3D" id="3.40.50.920">
    <property type="match status" value="1"/>
</dbReference>
<accession>A0A2S7KAR8</accession>
<dbReference type="InterPro" id="IPR029061">
    <property type="entry name" value="THDP-binding"/>
</dbReference>
<keyword evidence="6" id="KW-0786">Thiamine pyrophosphate</keyword>
<dbReference type="PANTHER" id="PTHR43257">
    <property type="entry name" value="PYRUVATE DEHYDROGENASE E1 COMPONENT BETA SUBUNIT"/>
    <property type="match status" value="1"/>
</dbReference>
<keyword evidence="11" id="KW-1185">Reference proteome</keyword>
<evidence type="ECO:0000256" key="7">
    <source>
        <dbReference type="ARBA" id="ARBA00030680"/>
    </source>
</evidence>
<dbReference type="RefSeq" id="WP_104828293.1">
    <property type="nucleotide sequence ID" value="NZ_PJCH01000001.1"/>
</dbReference>
<dbReference type="InterPro" id="IPR005475">
    <property type="entry name" value="Transketolase-like_Pyr-bd"/>
</dbReference>
<dbReference type="Pfam" id="PF02779">
    <property type="entry name" value="Transket_pyr"/>
    <property type="match status" value="1"/>
</dbReference>
<dbReference type="Gene3D" id="3.40.50.970">
    <property type="match status" value="2"/>
</dbReference>
<evidence type="ECO:0000256" key="2">
    <source>
        <dbReference type="ARBA" id="ARBA00003906"/>
    </source>
</evidence>
<comment type="subunit">
    <text evidence="3">Homodimer. Part of the 2-oxoglutarate dehydrogenase (OGDH) complex composed of E1 (2-oxoglutarate dehydrogenase), E2 (dihydrolipoamide succinyltransferase) and E3 (dihydrolipoamide dehydrogenase); the complex contains multiple copies of the three enzymatic components (E1, E2 and E3).</text>
</comment>
<dbReference type="EMBL" id="PJCH01000001">
    <property type="protein sequence ID" value="PQA89591.1"/>
    <property type="molecule type" value="Genomic_DNA"/>
</dbReference>
<dbReference type="SUPFAM" id="SSF52922">
    <property type="entry name" value="TK C-terminal domain-like"/>
    <property type="match status" value="1"/>
</dbReference>
<comment type="cofactor">
    <cofactor evidence="1">
        <name>thiamine diphosphate</name>
        <dbReference type="ChEBI" id="CHEBI:58937"/>
    </cofactor>
</comment>
<dbReference type="CDD" id="cd02000">
    <property type="entry name" value="TPP_E1_PDC_ADC_BCADC"/>
    <property type="match status" value="1"/>
</dbReference>
<dbReference type="FunFam" id="3.40.50.970:FF:000001">
    <property type="entry name" value="Pyruvate dehydrogenase E1 beta subunit"/>
    <property type="match status" value="1"/>
</dbReference>
<feature type="domain" description="Transketolase-like pyrimidine-binding" evidence="9">
    <location>
        <begin position="360"/>
        <end position="535"/>
    </location>
</feature>
<evidence type="ECO:0000256" key="4">
    <source>
        <dbReference type="ARBA" id="ARBA00013321"/>
    </source>
</evidence>
<evidence type="ECO:0000256" key="5">
    <source>
        <dbReference type="ARBA" id="ARBA00023002"/>
    </source>
</evidence>
<comment type="caution">
    <text evidence="10">The sequence shown here is derived from an EMBL/GenBank/DDBJ whole genome shotgun (WGS) entry which is preliminary data.</text>
</comment>